<dbReference type="PANTHER" id="PTHR30086:SF14">
    <property type="entry name" value="HOMOSERINE_HOMOSERINE LACTONE EFFLUX PROTEIN"/>
    <property type="match status" value="1"/>
</dbReference>
<sequence length="209" mass="22609">MTLHTWWLFTAAVFLLAATPGPNMLHILSRSVEIGWRRSVAAMAGCLLALVLVLTASAAGLTTLLLALPGAFEVLRYLGVAYLFYLGIKAWRSSPSAAEDTAPRLSPRRSAFAIFRGGFAIGASNPKLILFAAAFLPQFVDPSRPQAPQFTILVATFAVIESFWYAVYALGGRSLAGHLARPSLRRVFDRITGTIFIGFGLLLLRTKPA</sequence>
<dbReference type="Pfam" id="PF01810">
    <property type="entry name" value="LysE"/>
    <property type="match status" value="1"/>
</dbReference>
<evidence type="ECO:0000256" key="6">
    <source>
        <dbReference type="ARBA" id="ARBA00023136"/>
    </source>
</evidence>
<dbReference type="RefSeq" id="WP_322539725.1">
    <property type="nucleotide sequence ID" value="NZ_JAOBTW010000013.1"/>
</dbReference>
<evidence type="ECO:0000256" key="2">
    <source>
        <dbReference type="ARBA" id="ARBA00007928"/>
    </source>
</evidence>
<name>A0ABU5LSH4_9SPHN</name>
<evidence type="ECO:0000313" key="8">
    <source>
        <dbReference type="EMBL" id="MDZ7282889.1"/>
    </source>
</evidence>
<keyword evidence="4 7" id="KW-0812">Transmembrane</keyword>
<evidence type="ECO:0000256" key="1">
    <source>
        <dbReference type="ARBA" id="ARBA00004651"/>
    </source>
</evidence>
<accession>A0ABU5LSH4</accession>
<reference evidence="9" key="1">
    <citation type="submission" date="2023-07" db="EMBL/GenBank/DDBJ databases">
        <title>Whole genome sequence analysis of rice epiphytic Sphingomonas sanguinis OsEp_Plm_15B2.</title>
        <authorList>
            <person name="Sahu K.P."/>
            <person name="Asharani P."/>
            <person name="Reddy B."/>
            <person name="Kumar A."/>
        </authorList>
    </citation>
    <scope>NUCLEOTIDE SEQUENCE [LARGE SCALE GENOMIC DNA]</scope>
    <source>
        <strain evidence="9">OsEp_Plm_15B2</strain>
    </source>
</reference>
<feature type="transmembrane region" description="Helical" evidence="7">
    <location>
        <begin position="6"/>
        <end position="28"/>
    </location>
</feature>
<dbReference type="PIRSF" id="PIRSF006324">
    <property type="entry name" value="LeuE"/>
    <property type="match status" value="1"/>
</dbReference>
<dbReference type="InterPro" id="IPR001123">
    <property type="entry name" value="LeuE-type"/>
</dbReference>
<evidence type="ECO:0000256" key="7">
    <source>
        <dbReference type="SAM" id="Phobius"/>
    </source>
</evidence>
<protein>
    <submittedName>
        <fullName evidence="8">LysE family translocator</fullName>
    </submittedName>
</protein>
<proteinExistence type="inferred from homology"/>
<organism evidence="8 9">
    <name type="scientific">Sphingomonas sanguinis</name>
    <dbReference type="NCBI Taxonomy" id="33051"/>
    <lineage>
        <taxon>Bacteria</taxon>
        <taxon>Pseudomonadati</taxon>
        <taxon>Pseudomonadota</taxon>
        <taxon>Alphaproteobacteria</taxon>
        <taxon>Sphingomonadales</taxon>
        <taxon>Sphingomonadaceae</taxon>
        <taxon>Sphingomonas</taxon>
    </lineage>
</organism>
<keyword evidence="9" id="KW-1185">Reference proteome</keyword>
<feature type="transmembrane region" description="Helical" evidence="7">
    <location>
        <begin position="147"/>
        <end position="167"/>
    </location>
</feature>
<evidence type="ECO:0000256" key="3">
    <source>
        <dbReference type="ARBA" id="ARBA00022475"/>
    </source>
</evidence>
<keyword evidence="5 7" id="KW-1133">Transmembrane helix</keyword>
<keyword evidence="6 7" id="KW-0472">Membrane</keyword>
<comment type="caution">
    <text evidence="8">The sequence shown here is derived from an EMBL/GenBank/DDBJ whole genome shotgun (WGS) entry which is preliminary data.</text>
</comment>
<dbReference type="EMBL" id="JAOBTW010000013">
    <property type="protein sequence ID" value="MDZ7282889.1"/>
    <property type="molecule type" value="Genomic_DNA"/>
</dbReference>
<feature type="transmembrane region" description="Helical" evidence="7">
    <location>
        <begin position="112"/>
        <end position="135"/>
    </location>
</feature>
<dbReference type="PANTHER" id="PTHR30086">
    <property type="entry name" value="ARGININE EXPORTER PROTEIN ARGO"/>
    <property type="match status" value="1"/>
</dbReference>
<gene>
    <name evidence="8" type="ORF">N4G62_12705</name>
</gene>
<feature type="transmembrane region" description="Helical" evidence="7">
    <location>
        <begin position="74"/>
        <end position="91"/>
    </location>
</feature>
<evidence type="ECO:0000256" key="4">
    <source>
        <dbReference type="ARBA" id="ARBA00022692"/>
    </source>
</evidence>
<evidence type="ECO:0000256" key="5">
    <source>
        <dbReference type="ARBA" id="ARBA00022989"/>
    </source>
</evidence>
<feature type="transmembrane region" description="Helical" evidence="7">
    <location>
        <begin position="40"/>
        <end position="68"/>
    </location>
</feature>
<evidence type="ECO:0000313" key="9">
    <source>
        <dbReference type="Proteomes" id="UP001292182"/>
    </source>
</evidence>
<comment type="similarity">
    <text evidence="2">Belongs to the Rht family.</text>
</comment>
<keyword evidence="3" id="KW-1003">Cell membrane</keyword>
<dbReference type="Proteomes" id="UP001292182">
    <property type="component" value="Unassembled WGS sequence"/>
</dbReference>
<comment type="subcellular location">
    <subcellularLocation>
        <location evidence="1">Cell membrane</location>
        <topology evidence="1">Multi-pass membrane protein</topology>
    </subcellularLocation>
</comment>